<evidence type="ECO:0000256" key="1">
    <source>
        <dbReference type="SAM" id="MobiDB-lite"/>
    </source>
</evidence>
<evidence type="ECO:0000313" key="2">
    <source>
        <dbReference type="EMBL" id="PKW15887.1"/>
    </source>
</evidence>
<dbReference type="AlphaFoldDB" id="A0A2N3XYX4"/>
<dbReference type="RefSeq" id="WP_044573036.1">
    <property type="nucleotide sequence ID" value="NZ_CP061007.1"/>
</dbReference>
<name>A0A2N3XYX4_SACSN</name>
<evidence type="ECO:0000313" key="3">
    <source>
        <dbReference type="Proteomes" id="UP000233786"/>
    </source>
</evidence>
<gene>
    <name evidence="2" type="ORF">A8926_3667</name>
</gene>
<dbReference type="Pfam" id="PF19372">
    <property type="entry name" value="DUF5947"/>
    <property type="match status" value="1"/>
</dbReference>
<dbReference type="EMBL" id="PJNB01000001">
    <property type="protein sequence ID" value="PKW15887.1"/>
    <property type="molecule type" value="Genomic_DNA"/>
</dbReference>
<sequence length="202" mass="22208">MPSTLRQLAHRRPAPGAGPAQRCDLCSDELPDQHSHLLNTATGALSCTCPACSVLFDHQAAGGGHYRRIRSRPRPLPEFVLDDAAWAQFGIPVGLAFFVHNAESDRVTAFYPNPVGTMRASVDPGSWRSLAEMNPELPALESDVEALLIDRLSSGSAAWLLPLDECYRLVALLRTHWRGFSGGDEVWRQVSEFFASLRQGRT</sequence>
<dbReference type="STRING" id="994479.GCA_000194155_03552"/>
<dbReference type="OrthoDB" id="152349at2"/>
<keyword evidence="3" id="KW-1185">Reference proteome</keyword>
<reference evidence="2" key="1">
    <citation type="submission" date="2017-12" db="EMBL/GenBank/DDBJ databases">
        <title>Sequencing the genomes of 1000 Actinobacteria strains.</title>
        <authorList>
            <person name="Klenk H.-P."/>
        </authorList>
    </citation>
    <scope>NUCLEOTIDE SEQUENCE [LARGE SCALE GENOMIC DNA]</scope>
    <source>
        <strain evidence="2">DSM 44228</strain>
    </source>
</reference>
<accession>A0A2N3XYX4</accession>
<protein>
    <submittedName>
        <fullName evidence="2">Uncharacterized protein</fullName>
    </submittedName>
</protein>
<comment type="caution">
    <text evidence="2">The sequence shown here is derived from an EMBL/GenBank/DDBJ whole genome shotgun (WGS) entry which is preliminary data.</text>
</comment>
<organism evidence="2 3">
    <name type="scientific">Saccharopolyspora spinosa</name>
    <dbReference type="NCBI Taxonomy" id="60894"/>
    <lineage>
        <taxon>Bacteria</taxon>
        <taxon>Bacillati</taxon>
        <taxon>Actinomycetota</taxon>
        <taxon>Actinomycetes</taxon>
        <taxon>Pseudonocardiales</taxon>
        <taxon>Pseudonocardiaceae</taxon>
        <taxon>Saccharopolyspora</taxon>
    </lineage>
</organism>
<proteinExistence type="predicted"/>
<feature type="region of interest" description="Disordered" evidence="1">
    <location>
        <begin position="1"/>
        <end position="20"/>
    </location>
</feature>
<dbReference type="InterPro" id="IPR045991">
    <property type="entry name" value="DUF5947"/>
</dbReference>
<dbReference type="Proteomes" id="UP000233786">
    <property type="component" value="Unassembled WGS sequence"/>
</dbReference>